<keyword evidence="2" id="KW-1185">Reference proteome</keyword>
<organism evidence="1 2">
    <name type="scientific">Araneus ventricosus</name>
    <name type="common">Orbweaver spider</name>
    <name type="synonym">Epeira ventricosa</name>
    <dbReference type="NCBI Taxonomy" id="182803"/>
    <lineage>
        <taxon>Eukaryota</taxon>
        <taxon>Metazoa</taxon>
        <taxon>Ecdysozoa</taxon>
        <taxon>Arthropoda</taxon>
        <taxon>Chelicerata</taxon>
        <taxon>Arachnida</taxon>
        <taxon>Araneae</taxon>
        <taxon>Araneomorphae</taxon>
        <taxon>Entelegynae</taxon>
        <taxon>Araneoidea</taxon>
        <taxon>Araneidae</taxon>
        <taxon>Araneus</taxon>
    </lineage>
</organism>
<dbReference type="EMBL" id="BGPR01241482">
    <property type="protein sequence ID" value="GBM11176.1"/>
    <property type="molecule type" value="Genomic_DNA"/>
</dbReference>
<dbReference type="Proteomes" id="UP000499080">
    <property type="component" value="Unassembled WGS sequence"/>
</dbReference>
<proteinExistence type="predicted"/>
<comment type="caution">
    <text evidence="1">The sequence shown here is derived from an EMBL/GenBank/DDBJ whole genome shotgun (WGS) entry which is preliminary data.</text>
</comment>
<evidence type="ECO:0000313" key="2">
    <source>
        <dbReference type="Proteomes" id="UP000499080"/>
    </source>
</evidence>
<sequence length="126" mass="14576">MVDRRYVLMSFSQKNFILEQQQLLSEPEKKLSAIGLNDNIQNKEKEHQYEREIVFRFSGAFVSIKTFFFSSHFRSDANRTLAPRAINCPASPPCLWPPLKPAVAIDYFNCGKYGFIEQVTFISFKG</sequence>
<protein>
    <submittedName>
        <fullName evidence="1">Uncharacterized protein</fullName>
    </submittedName>
</protein>
<accession>A0A4Y2D4Y8</accession>
<dbReference type="AlphaFoldDB" id="A0A4Y2D4Y8"/>
<reference evidence="1 2" key="1">
    <citation type="journal article" date="2019" name="Sci. Rep.">
        <title>Orb-weaving spider Araneus ventricosus genome elucidates the spidroin gene catalogue.</title>
        <authorList>
            <person name="Kono N."/>
            <person name="Nakamura H."/>
            <person name="Ohtoshi R."/>
            <person name="Moran D.A.P."/>
            <person name="Shinohara A."/>
            <person name="Yoshida Y."/>
            <person name="Fujiwara M."/>
            <person name="Mori M."/>
            <person name="Tomita M."/>
            <person name="Arakawa K."/>
        </authorList>
    </citation>
    <scope>NUCLEOTIDE SEQUENCE [LARGE SCALE GENOMIC DNA]</scope>
</reference>
<gene>
    <name evidence="1" type="ORF">AVEN_120740_1</name>
</gene>
<evidence type="ECO:0000313" key="1">
    <source>
        <dbReference type="EMBL" id="GBM11176.1"/>
    </source>
</evidence>
<name>A0A4Y2D4Y8_ARAVE</name>